<keyword evidence="12" id="KW-1185">Reference proteome</keyword>
<dbReference type="Proteomes" id="UP000587587">
    <property type="component" value="Unassembled WGS sequence"/>
</dbReference>
<accession>A0A7K6XNV9</accession>
<keyword evidence="8" id="KW-0333">Golgi apparatus</keyword>
<evidence type="ECO:0000313" key="12">
    <source>
        <dbReference type="Proteomes" id="UP000587587"/>
    </source>
</evidence>
<comment type="similarity">
    <text evidence="2">Belongs to the glycosyltransferase 29 family.</text>
</comment>
<evidence type="ECO:0000256" key="6">
    <source>
        <dbReference type="ARBA" id="ARBA00022968"/>
    </source>
</evidence>
<evidence type="ECO:0000313" key="11">
    <source>
        <dbReference type="EMBL" id="NWX60982.1"/>
    </source>
</evidence>
<comment type="caution">
    <text evidence="11">The sequence shown here is derived from an EMBL/GenBank/DDBJ whole genome shotgun (WGS) entry which is preliminary data.</text>
</comment>
<proteinExistence type="inferred from homology"/>
<dbReference type="PANTHER" id="PTHR46032">
    <property type="entry name" value="ALPHA-2,3-SIALYLTRANSFERASE ST3GAL I ISOFORM X1"/>
    <property type="match status" value="1"/>
</dbReference>
<evidence type="ECO:0000256" key="7">
    <source>
        <dbReference type="ARBA" id="ARBA00022989"/>
    </source>
</evidence>
<evidence type="ECO:0000256" key="5">
    <source>
        <dbReference type="ARBA" id="ARBA00022692"/>
    </source>
</evidence>
<keyword evidence="6" id="KW-0735">Signal-anchor</keyword>
<evidence type="ECO:0000256" key="3">
    <source>
        <dbReference type="ARBA" id="ARBA00022676"/>
    </source>
</evidence>
<dbReference type="GO" id="GO:0003836">
    <property type="term" value="F:beta-galactoside (CMP) alpha-2,3-sialyltransferase activity"/>
    <property type="evidence" value="ECO:0007669"/>
    <property type="project" value="TreeGrafter"/>
</dbReference>
<keyword evidence="10" id="KW-0325">Glycoprotein</keyword>
<dbReference type="GO" id="GO:0097503">
    <property type="term" value="P:sialylation"/>
    <property type="evidence" value="ECO:0007669"/>
    <property type="project" value="TreeGrafter"/>
</dbReference>
<feature type="non-terminal residue" evidence="11">
    <location>
        <position position="275"/>
    </location>
</feature>
<feature type="non-terminal residue" evidence="11">
    <location>
        <position position="1"/>
    </location>
</feature>
<reference evidence="11 12" key="1">
    <citation type="submission" date="2019-09" db="EMBL/GenBank/DDBJ databases">
        <title>Bird 10,000 Genomes (B10K) Project - Family phase.</title>
        <authorList>
            <person name="Zhang G."/>
        </authorList>
    </citation>
    <scope>NUCLEOTIDE SEQUENCE [LARGE SCALE GENOMIC DNA]</scope>
    <source>
        <strain evidence="11">B10K-UC-030-53</strain>
    </source>
</reference>
<evidence type="ECO:0000256" key="8">
    <source>
        <dbReference type="ARBA" id="ARBA00023034"/>
    </source>
</evidence>
<dbReference type="PANTHER" id="PTHR46032:SF1">
    <property type="entry name" value="ST3 BETA-GALACTOSIDE ALPHA-2,3-SIALYLTRANSFERASE 1"/>
    <property type="match status" value="1"/>
</dbReference>
<dbReference type="EMBL" id="VZSE01008499">
    <property type="protein sequence ID" value="NWX60982.1"/>
    <property type="molecule type" value="Genomic_DNA"/>
</dbReference>
<dbReference type="GO" id="GO:0000139">
    <property type="term" value="C:Golgi membrane"/>
    <property type="evidence" value="ECO:0007669"/>
    <property type="project" value="UniProtKB-SubCell"/>
</dbReference>
<dbReference type="FunFam" id="3.90.1480.20:FF:000015">
    <property type="entry name" value="Lactosylceramide alpha-2,3-sialyltransferase"/>
    <property type="match status" value="1"/>
</dbReference>
<dbReference type="InterPro" id="IPR038578">
    <property type="entry name" value="GT29-like_sf"/>
</dbReference>
<dbReference type="Gene3D" id="3.90.1480.20">
    <property type="entry name" value="Glycosyl transferase family 29"/>
    <property type="match status" value="1"/>
</dbReference>
<protein>
    <submittedName>
        <fullName evidence="11">SIA4B sialyltransferase</fullName>
    </submittedName>
</protein>
<comment type="subcellular location">
    <subcellularLocation>
        <location evidence="1">Golgi apparatus membrane</location>
        <topology evidence="1">Single-pass type II membrane protein</topology>
    </subcellularLocation>
</comment>
<keyword evidence="5" id="KW-0812">Transmembrane</keyword>
<gene>
    <name evidence="11" type="primary">St3gal2_1</name>
    <name evidence="11" type="ORF">PROCAF_R02211</name>
</gene>
<dbReference type="InterPro" id="IPR001675">
    <property type="entry name" value="Glyco_trans_29"/>
</dbReference>
<evidence type="ECO:0000256" key="4">
    <source>
        <dbReference type="ARBA" id="ARBA00022679"/>
    </source>
</evidence>
<dbReference type="InterPro" id="IPR051757">
    <property type="entry name" value="Beta-gal_alpha2-3_sialyltrans"/>
</dbReference>
<evidence type="ECO:0000256" key="2">
    <source>
        <dbReference type="ARBA" id="ARBA00006003"/>
    </source>
</evidence>
<keyword evidence="4 11" id="KW-0808">Transferase</keyword>
<evidence type="ECO:0000256" key="10">
    <source>
        <dbReference type="ARBA" id="ARBA00023180"/>
    </source>
</evidence>
<keyword evidence="9" id="KW-0472">Membrane</keyword>
<evidence type="ECO:0000256" key="9">
    <source>
        <dbReference type="ARBA" id="ARBA00023136"/>
    </source>
</evidence>
<keyword evidence="7" id="KW-1133">Transmembrane helix</keyword>
<name>A0A7K6XNV9_9PASE</name>
<sequence length="275" mass="30574">APSLLHTPTACCTIPPNSSVWFNAHDKAATGPLLMGEDHKLSLDVVQWWLVSEAMGSSLWLQALIQQLFNVLQALTADVWDPSHGRTRAGVGNLGRLKGSTHGLLTLMTGIGLLCMKKRSVLSVSTVTFMYIESAVNLRPDVHFVLVPFKPLDRHWVTSAFSTGELTRSHVRVKQFIKADKNKIMALWAPAPQGQAELLGREPTAALLSTQHWLLLACAQVLVFGFGADSEGNWHHCWEKTCWSGAFRRTRVHDANVEFSLVERRAHEGRVVFHK</sequence>
<dbReference type="Pfam" id="PF00777">
    <property type="entry name" value="Glyco_transf_29"/>
    <property type="match status" value="1"/>
</dbReference>
<evidence type="ECO:0000256" key="1">
    <source>
        <dbReference type="ARBA" id="ARBA00004323"/>
    </source>
</evidence>
<organism evidence="11 12">
    <name type="scientific">Promerops cafer</name>
    <name type="common">Cape sugarbird</name>
    <dbReference type="NCBI Taxonomy" id="254652"/>
    <lineage>
        <taxon>Eukaryota</taxon>
        <taxon>Metazoa</taxon>
        <taxon>Chordata</taxon>
        <taxon>Craniata</taxon>
        <taxon>Vertebrata</taxon>
        <taxon>Euteleostomi</taxon>
        <taxon>Archelosauria</taxon>
        <taxon>Archosauria</taxon>
        <taxon>Dinosauria</taxon>
        <taxon>Saurischia</taxon>
        <taxon>Theropoda</taxon>
        <taxon>Coelurosauria</taxon>
        <taxon>Aves</taxon>
        <taxon>Neognathae</taxon>
        <taxon>Neoaves</taxon>
        <taxon>Telluraves</taxon>
        <taxon>Australaves</taxon>
        <taxon>Passeriformes</taxon>
        <taxon>Passeroidea</taxon>
        <taxon>Nectariniidae</taxon>
        <taxon>Promerops</taxon>
    </lineage>
</organism>
<dbReference type="AlphaFoldDB" id="A0A7K6XNV9"/>
<keyword evidence="3 11" id="KW-0328">Glycosyltransferase</keyword>